<evidence type="ECO:0000259" key="2">
    <source>
        <dbReference type="Pfam" id="PF01370"/>
    </source>
</evidence>
<evidence type="ECO:0000313" key="4">
    <source>
        <dbReference type="Proteomes" id="UP000176865"/>
    </source>
</evidence>
<name>A0A1F5EMK4_9BACT</name>
<comment type="caution">
    <text evidence="3">The sequence shown here is derived from an EMBL/GenBank/DDBJ whole genome shotgun (WGS) entry which is preliminary data.</text>
</comment>
<protein>
    <submittedName>
        <fullName evidence="3">ADP-L-glycero-D-manno-heptose-6-epimerase</fullName>
    </submittedName>
</protein>
<reference evidence="3 4" key="1">
    <citation type="journal article" date="2016" name="Nat. Commun.">
        <title>Thousands of microbial genomes shed light on interconnected biogeochemical processes in an aquifer system.</title>
        <authorList>
            <person name="Anantharaman K."/>
            <person name="Brown C.T."/>
            <person name="Hug L.A."/>
            <person name="Sharon I."/>
            <person name="Castelle C.J."/>
            <person name="Probst A.J."/>
            <person name="Thomas B.C."/>
            <person name="Singh A."/>
            <person name="Wilkins M.J."/>
            <person name="Karaoz U."/>
            <person name="Brodie E.L."/>
            <person name="Williams K.H."/>
            <person name="Hubbard S.S."/>
            <person name="Banfield J.F."/>
        </authorList>
    </citation>
    <scope>NUCLEOTIDE SEQUENCE [LARGE SCALE GENOMIC DNA]</scope>
</reference>
<dbReference type="EMBL" id="MFAB01000019">
    <property type="protein sequence ID" value="OGD68638.1"/>
    <property type="molecule type" value="Genomic_DNA"/>
</dbReference>
<dbReference type="Pfam" id="PF01370">
    <property type="entry name" value="Epimerase"/>
    <property type="match status" value="1"/>
</dbReference>
<feature type="domain" description="NAD-dependent epimerase/dehydratase" evidence="2">
    <location>
        <begin position="5"/>
        <end position="222"/>
    </location>
</feature>
<dbReference type="STRING" id="1797579.A2996_00035"/>
<dbReference type="InterPro" id="IPR036291">
    <property type="entry name" value="NAD(P)-bd_dom_sf"/>
</dbReference>
<dbReference type="PANTHER" id="PTHR43000">
    <property type="entry name" value="DTDP-D-GLUCOSE 4,6-DEHYDRATASE-RELATED"/>
    <property type="match status" value="1"/>
</dbReference>
<dbReference type="SUPFAM" id="SSF51735">
    <property type="entry name" value="NAD(P)-binding Rossmann-fold domains"/>
    <property type="match status" value="1"/>
</dbReference>
<evidence type="ECO:0000256" key="1">
    <source>
        <dbReference type="ARBA" id="ARBA00007637"/>
    </source>
</evidence>
<dbReference type="AlphaFoldDB" id="A0A1F5EMK4"/>
<sequence>MKKTILVTGGAGFIGSHLIEELVKDKNNRVISLDNYFTGKKENHIEGAEYIEGETKDVETLITEIPDIVYHLGEYSRVLTSFDDVDLVWRLNKEGTFKVLEFCRKNNVRLVYAGSSTKFGEFDDAEDGENQSPYAYFKATNTNLVNNYGNWFGLDYAITYFYNVYGEREIKEGKYATLIGIFGRKFKNNEKLTVVSPGTQKRAFTYVGDIVNGLILVGEKGKGDGHCIGSEENYSVLEIANMFGGEIEMLPAKKGDRNFSKIDLTKMRELGWSAESSIKNYIEKIKNQ</sequence>
<evidence type="ECO:0000313" key="3">
    <source>
        <dbReference type="EMBL" id="OGD68638.1"/>
    </source>
</evidence>
<organism evidence="3 4">
    <name type="scientific">Candidatus Campbellbacteria bacterium RIFCSPLOWO2_01_FULL_34_15</name>
    <dbReference type="NCBI Taxonomy" id="1797579"/>
    <lineage>
        <taxon>Bacteria</taxon>
        <taxon>Candidatus Campbelliibacteriota</taxon>
    </lineage>
</organism>
<proteinExistence type="inferred from homology"/>
<dbReference type="Proteomes" id="UP000176865">
    <property type="component" value="Unassembled WGS sequence"/>
</dbReference>
<dbReference type="InterPro" id="IPR001509">
    <property type="entry name" value="Epimerase_deHydtase"/>
</dbReference>
<gene>
    <name evidence="3" type="ORF">A2996_00035</name>
</gene>
<dbReference type="Gene3D" id="3.90.25.10">
    <property type="entry name" value="UDP-galactose 4-epimerase, domain 1"/>
    <property type="match status" value="1"/>
</dbReference>
<dbReference type="Gene3D" id="3.40.50.720">
    <property type="entry name" value="NAD(P)-binding Rossmann-like Domain"/>
    <property type="match status" value="1"/>
</dbReference>
<accession>A0A1F5EMK4</accession>
<comment type="similarity">
    <text evidence="1">Belongs to the NAD(P)-dependent epimerase/dehydratase family.</text>
</comment>